<feature type="transmembrane region" description="Helical" evidence="1">
    <location>
        <begin position="129"/>
        <end position="152"/>
    </location>
</feature>
<feature type="transmembrane region" description="Helical" evidence="1">
    <location>
        <begin position="203"/>
        <end position="227"/>
    </location>
</feature>
<dbReference type="GO" id="GO:0006506">
    <property type="term" value="P:GPI anchor biosynthetic process"/>
    <property type="evidence" value="ECO:0007669"/>
    <property type="project" value="InterPro"/>
</dbReference>
<sequence>MSRFYNCVWLVLNDVIIGVAIGSFLLENRQALSQILDYTLQHYLVDWIRDALMWLNNWPAGLKLNTELSSFLCHIFVGMVTLWGQLLVALSPYYPLIFWVAGAMGFFGMAAMISLLSDLLKFLTAHLWVCYWLSAIVFRQQLGFIGSLWNLFRGKRYNVLRMRLESWDYDIDQLLLGTILFTLTTFLQPTVMTYYALFATTRLLIIIIHAVLDTASALLNHFPLFALMLRIKDPLRLPGTSAVIGIVDHQVVTTC</sequence>
<dbReference type="InterPro" id="IPR007720">
    <property type="entry name" value="PigQ/GPI1"/>
</dbReference>
<evidence type="ECO:0000313" key="3">
    <source>
        <dbReference type="Proteomes" id="UP000016930"/>
    </source>
</evidence>
<dbReference type="Pfam" id="PF05024">
    <property type="entry name" value="Gpi1"/>
    <property type="match status" value="1"/>
</dbReference>
<feature type="transmembrane region" description="Helical" evidence="1">
    <location>
        <begin position="173"/>
        <end position="197"/>
    </location>
</feature>
<dbReference type="GO" id="GO:0016020">
    <property type="term" value="C:membrane"/>
    <property type="evidence" value="ECO:0007669"/>
    <property type="project" value="InterPro"/>
</dbReference>
<evidence type="ECO:0000256" key="1">
    <source>
        <dbReference type="SAM" id="Phobius"/>
    </source>
</evidence>
<dbReference type="STRING" id="914234.M2PMN0"/>
<keyword evidence="1" id="KW-1133">Transmembrane helix</keyword>
<feature type="transmembrane region" description="Helical" evidence="1">
    <location>
        <begin position="7"/>
        <end position="26"/>
    </location>
</feature>
<keyword evidence="1" id="KW-0812">Transmembrane</keyword>
<dbReference type="HOGENOM" id="CLU_065637_0_0_1"/>
<dbReference type="AlphaFoldDB" id="M2PMN0"/>
<evidence type="ECO:0000313" key="2">
    <source>
        <dbReference type="EMBL" id="EMD37659.1"/>
    </source>
</evidence>
<dbReference type="PANTHER" id="PTHR21329">
    <property type="entry name" value="PHOSPHATIDYLINOSITOL N-ACETYLGLUCOSAMINYLTRANSFERASE SUBUNIT Q-RELATED"/>
    <property type="match status" value="1"/>
</dbReference>
<keyword evidence="1" id="KW-0472">Membrane</keyword>
<feature type="transmembrane region" description="Helical" evidence="1">
    <location>
        <begin position="68"/>
        <end position="89"/>
    </location>
</feature>
<dbReference type="OrthoDB" id="70250at2759"/>
<keyword evidence="3" id="KW-1185">Reference proteome</keyword>
<dbReference type="GO" id="GO:0005783">
    <property type="term" value="C:endoplasmic reticulum"/>
    <property type="evidence" value="ECO:0007669"/>
    <property type="project" value="TreeGrafter"/>
</dbReference>
<reference evidence="2 3" key="1">
    <citation type="journal article" date="2012" name="Proc. Natl. Acad. Sci. U.S.A.">
        <title>Comparative genomics of Ceriporiopsis subvermispora and Phanerochaete chrysosporium provide insight into selective ligninolysis.</title>
        <authorList>
            <person name="Fernandez-Fueyo E."/>
            <person name="Ruiz-Duenas F.J."/>
            <person name="Ferreira P."/>
            <person name="Floudas D."/>
            <person name="Hibbett D.S."/>
            <person name="Canessa P."/>
            <person name="Larrondo L.F."/>
            <person name="James T.Y."/>
            <person name="Seelenfreund D."/>
            <person name="Lobos S."/>
            <person name="Polanco R."/>
            <person name="Tello M."/>
            <person name="Honda Y."/>
            <person name="Watanabe T."/>
            <person name="Watanabe T."/>
            <person name="Ryu J.S."/>
            <person name="Kubicek C.P."/>
            <person name="Schmoll M."/>
            <person name="Gaskell J."/>
            <person name="Hammel K.E."/>
            <person name="St John F.J."/>
            <person name="Vanden Wymelenberg A."/>
            <person name="Sabat G."/>
            <person name="Splinter BonDurant S."/>
            <person name="Syed K."/>
            <person name="Yadav J.S."/>
            <person name="Doddapaneni H."/>
            <person name="Subramanian V."/>
            <person name="Lavin J.L."/>
            <person name="Oguiza J.A."/>
            <person name="Perez G."/>
            <person name="Pisabarro A.G."/>
            <person name="Ramirez L."/>
            <person name="Santoyo F."/>
            <person name="Master E."/>
            <person name="Coutinho P.M."/>
            <person name="Henrissat B."/>
            <person name="Lombard V."/>
            <person name="Magnuson J.K."/>
            <person name="Kuees U."/>
            <person name="Hori C."/>
            <person name="Igarashi K."/>
            <person name="Samejima M."/>
            <person name="Held B.W."/>
            <person name="Barry K.W."/>
            <person name="LaButti K.M."/>
            <person name="Lapidus A."/>
            <person name="Lindquist E.A."/>
            <person name="Lucas S.M."/>
            <person name="Riley R."/>
            <person name="Salamov A.A."/>
            <person name="Hoffmeister D."/>
            <person name="Schwenk D."/>
            <person name="Hadar Y."/>
            <person name="Yarden O."/>
            <person name="de Vries R.P."/>
            <person name="Wiebenga A."/>
            <person name="Stenlid J."/>
            <person name="Eastwood D."/>
            <person name="Grigoriev I.V."/>
            <person name="Berka R.M."/>
            <person name="Blanchette R.A."/>
            <person name="Kersten P."/>
            <person name="Martinez A.T."/>
            <person name="Vicuna R."/>
            <person name="Cullen D."/>
        </authorList>
    </citation>
    <scope>NUCLEOTIDE SEQUENCE [LARGE SCALE GENOMIC DNA]</scope>
    <source>
        <strain evidence="2 3">B</strain>
    </source>
</reference>
<organism evidence="2 3">
    <name type="scientific">Ceriporiopsis subvermispora (strain B)</name>
    <name type="common">White-rot fungus</name>
    <name type="synonym">Gelatoporia subvermispora</name>
    <dbReference type="NCBI Taxonomy" id="914234"/>
    <lineage>
        <taxon>Eukaryota</taxon>
        <taxon>Fungi</taxon>
        <taxon>Dikarya</taxon>
        <taxon>Basidiomycota</taxon>
        <taxon>Agaricomycotina</taxon>
        <taxon>Agaricomycetes</taxon>
        <taxon>Polyporales</taxon>
        <taxon>Gelatoporiaceae</taxon>
        <taxon>Gelatoporia</taxon>
    </lineage>
</organism>
<gene>
    <name evidence="2" type="ORF">CERSUDRAFT_50025</name>
</gene>
<accession>M2PMN0</accession>
<name>M2PMN0_CERS8</name>
<dbReference type="PANTHER" id="PTHR21329:SF3">
    <property type="entry name" value="PHOSPHATIDYLINOSITOL N-ACETYLGLUCOSAMINYLTRANSFERASE SUBUNIT Q"/>
    <property type="match status" value="1"/>
</dbReference>
<dbReference type="Proteomes" id="UP000016930">
    <property type="component" value="Unassembled WGS sequence"/>
</dbReference>
<feature type="transmembrane region" description="Helical" evidence="1">
    <location>
        <begin position="96"/>
        <end position="117"/>
    </location>
</feature>
<dbReference type="EMBL" id="KB445796">
    <property type="protein sequence ID" value="EMD37659.1"/>
    <property type="molecule type" value="Genomic_DNA"/>
</dbReference>
<protein>
    <submittedName>
        <fullName evidence="2">Uncharacterized protein</fullName>
    </submittedName>
</protein>
<proteinExistence type="predicted"/>